<evidence type="ECO:0000313" key="3">
    <source>
        <dbReference type="EMBL" id="KAI5077390.1"/>
    </source>
</evidence>
<comment type="caution">
    <text evidence="3">The sequence shown here is derived from an EMBL/GenBank/DDBJ whole genome shotgun (WGS) entry which is preliminary data.</text>
</comment>
<feature type="region of interest" description="Disordered" evidence="1">
    <location>
        <begin position="62"/>
        <end position="87"/>
    </location>
</feature>
<organism evidence="3 4">
    <name type="scientific">Adiantum capillus-veneris</name>
    <name type="common">Maidenhair fern</name>
    <dbReference type="NCBI Taxonomy" id="13818"/>
    <lineage>
        <taxon>Eukaryota</taxon>
        <taxon>Viridiplantae</taxon>
        <taxon>Streptophyta</taxon>
        <taxon>Embryophyta</taxon>
        <taxon>Tracheophyta</taxon>
        <taxon>Polypodiopsida</taxon>
        <taxon>Polypodiidae</taxon>
        <taxon>Polypodiales</taxon>
        <taxon>Pteridineae</taxon>
        <taxon>Pteridaceae</taxon>
        <taxon>Vittarioideae</taxon>
        <taxon>Adiantum</taxon>
    </lineage>
</organism>
<name>A0A9D4V0W5_ADICA</name>
<dbReference type="EMBL" id="JABFUD020000007">
    <property type="protein sequence ID" value="KAI5077390.1"/>
    <property type="molecule type" value="Genomic_DNA"/>
</dbReference>
<feature type="signal peptide" evidence="2">
    <location>
        <begin position="1"/>
        <end position="16"/>
    </location>
</feature>
<keyword evidence="4" id="KW-1185">Reference proteome</keyword>
<reference evidence="3" key="1">
    <citation type="submission" date="2021-01" db="EMBL/GenBank/DDBJ databases">
        <title>Adiantum capillus-veneris genome.</title>
        <authorList>
            <person name="Fang Y."/>
            <person name="Liao Q."/>
        </authorList>
    </citation>
    <scope>NUCLEOTIDE SEQUENCE</scope>
    <source>
        <strain evidence="3">H3</strain>
        <tissue evidence="3">Leaf</tissue>
    </source>
</reference>
<sequence length="87" mass="9502">MLFLIQACFLCSIADGRRSLLANSGTLNVAEGLSANFGNQLQHLNMDFVEAHPRVLGISHIDYEDPQPNVSHNVEGTSPSTDRHTNP</sequence>
<dbReference type="Proteomes" id="UP000886520">
    <property type="component" value="Chromosome 7"/>
</dbReference>
<proteinExistence type="predicted"/>
<protein>
    <submittedName>
        <fullName evidence="3">Uncharacterized protein</fullName>
    </submittedName>
</protein>
<gene>
    <name evidence="3" type="ORF">GOP47_0007214</name>
</gene>
<feature type="compositionally biased region" description="Polar residues" evidence="1">
    <location>
        <begin position="68"/>
        <end position="80"/>
    </location>
</feature>
<dbReference type="AlphaFoldDB" id="A0A9D4V0W5"/>
<keyword evidence="2" id="KW-0732">Signal</keyword>
<accession>A0A9D4V0W5</accession>
<feature type="chain" id="PRO_5038649806" evidence="2">
    <location>
        <begin position="17"/>
        <end position="87"/>
    </location>
</feature>
<evidence type="ECO:0000256" key="2">
    <source>
        <dbReference type="SAM" id="SignalP"/>
    </source>
</evidence>
<evidence type="ECO:0000313" key="4">
    <source>
        <dbReference type="Proteomes" id="UP000886520"/>
    </source>
</evidence>
<evidence type="ECO:0000256" key="1">
    <source>
        <dbReference type="SAM" id="MobiDB-lite"/>
    </source>
</evidence>